<feature type="compositionally biased region" description="Polar residues" evidence="1">
    <location>
        <begin position="98"/>
        <end position="109"/>
    </location>
</feature>
<feature type="domain" description="Myb-like" evidence="2">
    <location>
        <begin position="264"/>
        <end position="333"/>
    </location>
</feature>
<feature type="domain" description="Myb-like" evidence="2">
    <location>
        <begin position="335"/>
        <end position="388"/>
    </location>
</feature>
<organism evidence="3 4">
    <name type="scientific">Vicia faba</name>
    <name type="common">Broad bean</name>
    <name type="synonym">Faba vulgaris</name>
    <dbReference type="NCBI Taxonomy" id="3906"/>
    <lineage>
        <taxon>Eukaryota</taxon>
        <taxon>Viridiplantae</taxon>
        <taxon>Streptophyta</taxon>
        <taxon>Embryophyta</taxon>
        <taxon>Tracheophyta</taxon>
        <taxon>Spermatophyta</taxon>
        <taxon>Magnoliopsida</taxon>
        <taxon>eudicotyledons</taxon>
        <taxon>Gunneridae</taxon>
        <taxon>Pentapetalae</taxon>
        <taxon>rosids</taxon>
        <taxon>fabids</taxon>
        <taxon>Fabales</taxon>
        <taxon>Fabaceae</taxon>
        <taxon>Papilionoideae</taxon>
        <taxon>50 kb inversion clade</taxon>
        <taxon>NPAAA clade</taxon>
        <taxon>Hologalegina</taxon>
        <taxon>IRL clade</taxon>
        <taxon>Fabeae</taxon>
        <taxon>Vicia</taxon>
    </lineage>
</organism>
<dbReference type="InterPro" id="IPR009057">
    <property type="entry name" value="Homeodomain-like_sf"/>
</dbReference>
<dbReference type="CDD" id="cd00167">
    <property type="entry name" value="SANT"/>
    <property type="match status" value="1"/>
</dbReference>
<evidence type="ECO:0000313" key="3">
    <source>
        <dbReference type="EMBL" id="CAI8609171.1"/>
    </source>
</evidence>
<accession>A0AAV1AH35</accession>
<gene>
    <name evidence="3" type="ORF">VFH_IV120280</name>
</gene>
<protein>
    <recommendedName>
        <fullName evidence="2">Myb-like domain-containing protein</fullName>
    </recommendedName>
</protein>
<dbReference type="Pfam" id="PF13921">
    <property type="entry name" value="Myb_DNA-bind_6"/>
    <property type="match status" value="1"/>
</dbReference>
<sequence>MSTLSKQNKRSEDREGETIRGDSTMFESDVVDPPLAISNDDQHLVKRNIGEGGEQGKKKKRSEERKHDECNQFKRDECEDDDEQGKKMKKKKKLIEGNTLNERNDFSSNEGEDGEQAKKIKKKKKKRSEESEHKDYNKDKCNECEVNDQGKKMKKKKEAKAVTNESPNSASKPKRKWFFDPVIILWLEGCWKIIAQALPHRPAYSVYNRGHVLFENNVEFHWTPDEREFVRKAYEQHGPDSRAVADALGKSRDQVKDLWRRIKYTELKRGAWSQDEYQTLFNLVNQDLRVRALEPYRKSQHGMLRDNISWEAISHKLKTRDSAICCLKWYNKLVSPMIANGEWMDSDDFRLIGALYALDACCMEEVDWDNLIEHRSGDVCRQRWDQMVQHIGKRAGKSFIEQVEILAKRFCPDLLEAREAFENKPVIC</sequence>
<feature type="compositionally biased region" description="Basic and acidic residues" evidence="1">
    <location>
        <begin position="9"/>
        <end position="20"/>
    </location>
</feature>
<name>A0AAV1AH35_VICFA</name>
<dbReference type="SUPFAM" id="SSF46689">
    <property type="entry name" value="Homeodomain-like"/>
    <property type="match status" value="1"/>
</dbReference>
<keyword evidence="4" id="KW-1185">Reference proteome</keyword>
<dbReference type="Gene3D" id="1.10.10.60">
    <property type="entry name" value="Homeodomain-like"/>
    <property type="match status" value="2"/>
</dbReference>
<feature type="compositionally biased region" description="Basic and acidic residues" evidence="1">
    <location>
        <begin position="61"/>
        <end position="77"/>
    </location>
</feature>
<evidence type="ECO:0000313" key="4">
    <source>
        <dbReference type="Proteomes" id="UP001157006"/>
    </source>
</evidence>
<dbReference type="PANTHER" id="PTHR47430:SF4">
    <property type="entry name" value="GB|AAC33480.1"/>
    <property type="match status" value="1"/>
</dbReference>
<evidence type="ECO:0000256" key="1">
    <source>
        <dbReference type="SAM" id="MobiDB-lite"/>
    </source>
</evidence>
<dbReference type="EMBL" id="OX451739">
    <property type="protein sequence ID" value="CAI8609171.1"/>
    <property type="molecule type" value="Genomic_DNA"/>
</dbReference>
<proteinExistence type="predicted"/>
<reference evidence="3 4" key="1">
    <citation type="submission" date="2023-01" db="EMBL/GenBank/DDBJ databases">
        <authorList>
            <person name="Kreplak J."/>
        </authorList>
    </citation>
    <scope>NUCLEOTIDE SEQUENCE [LARGE SCALE GENOMIC DNA]</scope>
</reference>
<dbReference type="Proteomes" id="UP001157006">
    <property type="component" value="Chromosome 4"/>
</dbReference>
<dbReference type="AlphaFoldDB" id="A0AAV1AH35"/>
<evidence type="ECO:0000259" key="2">
    <source>
        <dbReference type="PROSITE" id="PS50090"/>
    </source>
</evidence>
<dbReference type="InterPro" id="IPR001005">
    <property type="entry name" value="SANT/Myb"/>
</dbReference>
<feature type="compositionally biased region" description="Basic and acidic residues" evidence="1">
    <location>
        <begin position="127"/>
        <end position="151"/>
    </location>
</feature>
<dbReference type="PROSITE" id="PS50090">
    <property type="entry name" value="MYB_LIKE"/>
    <property type="match status" value="2"/>
</dbReference>
<feature type="region of interest" description="Disordered" evidence="1">
    <location>
        <begin position="1"/>
        <end position="171"/>
    </location>
</feature>
<dbReference type="PANTHER" id="PTHR47430">
    <property type="entry name" value="GB|AAC33480.1"/>
    <property type="match status" value="1"/>
</dbReference>
<dbReference type="SMART" id="SM00717">
    <property type="entry name" value="SANT"/>
    <property type="match status" value="2"/>
</dbReference>